<dbReference type="SUPFAM" id="SSF81383">
    <property type="entry name" value="F-box domain"/>
    <property type="match status" value="1"/>
</dbReference>
<dbReference type="AlphaFoldDB" id="A0A194S4P6"/>
<evidence type="ECO:0000313" key="3">
    <source>
        <dbReference type="EMBL" id="KPV75557.1"/>
    </source>
</evidence>
<dbReference type="STRING" id="578459.A0A194S4P6"/>
<accession>A0A194S4P6</accession>
<evidence type="ECO:0000259" key="2">
    <source>
        <dbReference type="PROSITE" id="PS50181"/>
    </source>
</evidence>
<dbReference type="Pfam" id="PF00646">
    <property type="entry name" value="F-box"/>
    <property type="match status" value="1"/>
</dbReference>
<evidence type="ECO:0000313" key="4">
    <source>
        <dbReference type="Proteomes" id="UP000053890"/>
    </source>
</evidence>
<dbReference type="InterPro" id="IPR001810">
    <property type="entry name" value="F-box_dom"/>
</dbReference>
<organism evidence="3 4">
    <name type="scientific">Rhodotorula graminis (strain WP1)</name>
    <dbReference type="NCBI Taxonomy" id="578459"/>
    <lineage>
        <taxon>Eukaryota</taxon>
        <taxon>Fungi</taxon>
        <taxon>Dikarya</taxon>
        <taxon>Basidiomycota</taxon>
        <taxon>Pucciniomycotina</taxon>
        <taxon>Microbotryomycetes</taxon>
        <taxon>Sporidiobolales</taxon>
        <taxon>Sporidiobolaceae</taxon>
        <taxon>Rhodotorula</taxon>
    </lineage>
</organism>
<feature type="domain" description="F-box" evidence="2">
    <location>
        <begin position="72"/>
        <end position="121"/>
    </location>
</feature>
<dbReference type="OMA" id="DIANSTM"/>
<gene>
    <name evidence="3" type="ORF">RHOBADRAFT_53523</name>
</gene>
<dbReference type="OrthoDB" id="2530272at2759"/>
<sequence>MPPTLRARKPAEGSKAPDTPTHTRPTVSTSEETTGNFGADEDSSDAHKPPAVPKKKRKKAAARSTKVGSSGNDVFSTLPLDLLHQICGDLDPGTLLSISQVSKPIHRTLASKSSAGLWKHICGPSRKTEAELPLRVRACAKCFKNNLKTEKQIRKEDPDLHPYTFKCALSSPCNARTDRMPYYWVPDLAPLSAHLTALSAASAVDGEVGDSAAPNQVEMSPAVHEYHRERRGYVKRVKKDAEDILAFQYRAVHQLEVDHKLVVDKRYQQLCDKVANAGFSKEDFVAVRPWADKHPVLLTDQQWARISKDVLAAVALHRSRRLEDERQLAQQRRRSQLHALFQQARATALSADERLPWPCFMKLITLKSAVPLWQPDDAVIDPSSWSNLVPTIVAEVRQAFRKDEVSFFDAAARSLRSAGVAVDPKILSVLDNEPSAFVDASDDLAPLHEQLSKADTDSIFEHAAAVVECGSCRLIAGCRRMLEHWASTTCSGKRRLVDSSSAVAFVKLLLKCIKLVGKDPATTTRKDMIDLGYICDIHIKDDMVMRKQAWHNITFGYMQDTSLWSRTVRACAESFTSITPDKAALEEQQKRVIG</sequence>
<reference evidence="3 4" key="1">
    <citation type="journal article" date="2015" name="Front. Microbiol.">
        <title>Genome sequence of the plant growth promoting endophytic yeast Rhodotorula graminis WP1.</title>
        <authorList>
            <person name="Firrincieli A."/>
            <person name="Otillar R."/>
            <person name="Salamov A."/>
            <person name="Schmutz J."/>
            <person name="Khan Z."/>
            <person name="Redman R.S."/>
            <person name="Fleck N.D."/>
            <person name="Lindquist E."/>
            <person name="Grigoriev I.V."/>
            <person name="Doty S.L."/>
        </authorList>
    </citation>
    <scope>NUCLEOTIDE SEQUENCE [LARGE SCALE GENOMIC DNA]</scope>
    <source>
        <strain evidence="3 4">WP1</strain>
    </source>
</reference>
<protein>
    <recommendedName>
        <fullName evidence="2">F-box domain-containing protein</fullName>
    </recommendedName>
</protein>
<dbReference type="GeneID" id="28977324"/>
<proteinExistence type="predicted"/>
<dbReference type="EMBL" id="KQ474078">
    <property type="protein sequence ID" value="KPV75557.1"/>
    <property type="molecule type" value="Genomic_DNA"/>
</dbReference>
<dbReference type="Proteomes" id="UP000053890">
    <property type="component" value="Unassembled WGS sequence"/>
</dbReference>
<evidence type="ECO:0000256" key="1">
    <source>
        <dbReference type="SAM" id="MobiDB-lite"/>
    </source>
</evidence>
<keyword evidence="4" id="KW-1185">Reference proteome</keyword>
<name>A0A194S4P6_RHOGW</name>
<dbReference type="PROSITE" id="PS50181">
    <property type="entry name" value="FBOX"/>
    <property type="match status" value="1"/>
</dbReference>
<dbReference type="InterPro" id="IPR036047">
    <property type="entry name" value="F-box-like_dom_sf"/>
</dbReference>
<feature type="region of interest" description="Disordered" evidence="1">
    <location>
        <begin position="1"/>
        <end position="71"/>
    </location>
</feature>
<dbReference type="Gene3D" id="1.20.1280.50">
    <property type="match status" value="1"/>
</dbReference>
<dbReference type="RefSeq" id="XP_018271606.1">
    <property type="nucleotide sequence ID" value="XM_018416876.1"/>
</dbReference>
<feature type="compositionally biased region" description="Polar residues" evidence="1">
    <location>
        <begin position="20"/>
        <end position="36"/>
    </location>
</feature>